<reference evidence="9 10" key="1">
    <citation type="submission" date="2024-06" db="EMBL/GenBank/DDBJ databases">
        <title>The Natural Products Discovery Center: Release of the First 8490 Sequenced Strains for Exploring Actinobacteria Biosynthetic Diversity.</title>
        <authorList>
            <person name="Kalkreuter E."/>
            <person name="Kautsar S.A."/>
            <person name="Yang D."/>
            <person name="Bader C.D."/>
            <person name="Teijaro C.N."/>
            <person name="Fluegel L."/>
            <person name="Davis C.M."/>
            <person name="Simpson J.R."/>
            <person name="Lauterbach L."/>
            <person name="Steele A.D."/>
            <person name="Gui C."/>
            <person name="Meng S."/>
            <person name="Li G."/>
            <person name="Viehrig K."/>
            <person name="Ye F."/>
            <person name="Su P."/>
            <person name="Kiefer A.F."/>
            <person name="Nichols A."/>
            <person name="Cepeda A.J."/>
            <person name="Yan W."/>
            <person name="Fan B."/>
            <person name="Jiang Y."/>
            <person name="Adhikari A."/>
            <person name="Zheng C.-J."/>
            <person name="Schuster L."/>
            <person name="Cowan T.M."/>
            <person name="Smanski M.J."/>
            <person name="Chevrette M.G."/>
            <person name="De Carvalho L.P.S."/>
            <person name="Shen B."/>
        </authorList>
    </citation>
    <scope>NUCLEOTIDE SEQUENCE [LARGE SCALE GENOMIC DNA]</scope>
    <source>
        <strain evidence="9 10">NPDC050100</strain>
    </source>
</reference>
<dbReference type="InterPro" id="IPR000223">
    <property type="entry name" value="Pept_S26A_signal_pept_1"/>
</dbReference>
<proteinExistence type="inferred from homology"/>
<comment type="similarity">
    <text evidence="3 7">Belongs to the peptidase S26 family.</text>
</comment>
<dbReference type="EC" id="3.4.21.89" evidence="4 7"/>
<accession>A0ABV3GJ24</accession>
<evidence type="ECO:0000256" key="3">
    <source>
        <dbReference type="ARBA" id="ARBA00009370"/>
    </source>
</evidence>
<dbReference type="GO" id="GO:0009003">
    <property type="term" value="F:signal peptidase activity"/>
    <property type="evidence" value="ECO:0007669"/>
    <property type="project" value="UniProtKB-EC"/>
</dbReference>
<comment type="caution">
    <text evidence="9">The sequence shown here is derived from an EMBL/GenBank/DDBJ whole genome shotgun (WGS) entry which is preliminary data.</text>
</comment>
<dbReference type="Pfam" id="PF10502">
    <property type="entry name" value="Peptidase_S26"/>
    <property type="match status" value="1"/>
</dbReference>
<organism evidence="9 10">
    <name type="scientific">Microtetraspora glauca</name>
    <dbReference type="NCBI Taxonomy" id="1996"/>
    <lineage>
        <taxon>Bacteria</taxon>
        <taxon>Bacillati</taxon>
        <taxon>Actinomycetota</taxon>
        <taxon>Actinomycetes</taxon>
        <taxon>Streptosporangiales</taxon>
        <taxon>Streptosporangiaceae</taxon>
        <taxon>Microtetraspora</taxon>
    </lineage>
</organism>
<dbReference type="PANTHER" id="PTHR43390">
    <property type="entry name" value="SIGNAL PEPTIDASE I"/>
    <property type="match status" value="1"/>
</dbReference>
<comment type="subcellular location">
    <subcellularLocation>
        <location evidence="2">Cell membrane</location>
        <topology evidence="2">Single-pass type II membrane protein</topology>
    </subcellularLocation>
    <subcellularLocation>
        <location evidence="7">Membrane</location>
        <topology evidence="7">Single-pass type II membrane protein</topology>
    </subcellularLocation>
</comment>
<feature type="domain" description="Peptidase S26" evidence="8">
    <location>
        <begin position="53"/>
        <end position="196"/>
    </location>
</feature>
<dbReference type="InterPro" id="IPR019756">
    <property type="entry name" value="Pept_S26A_signal_pept_1_Ser-AS"/>
</dbReference>
<protein>
    <recommendedName>
        <fullName evidence="4 7">Signal peptidase I</fullName>
        <ecNumber evidence="4 7">3.4.21.89</ecNumber>
    </recommendedName>
</protein>
<dbReference type="Gene3D" id="2.10.109.10">
    <property type="entry name" value="Umud Fragment, subunit A"/>
    <property type="match status" value="1"/>
</dbReference>
<comment type="catalytic activity">
    <reaction evidence="1 7">
        <text>Cleavage of hydrophobic, N-terminal signal or leader sequences from secreted and periplasmic proteins.</text>
        <dbReference type="EC" id="3.4.21.89"/>
    </reaction>
</comment>
<dbReference type="InterPro" id="IPR019533">
    <property type="entry name" value="Peptidase_S26"/>
</dbReference>
<dbReference type="SUPFAM" id="SSF51306">
    <property type="entry name" value="LexA/Signal peptidase"/>
    <property type="match status" value="1"/>
</dbReference>
<evidence type="ECO:0000256" key="4">
    <source>
        <dbReference type="ARBA" id="ARBA00013208"/>
    </source>
</evidence>
<dbReference type="RefSeq" id="WP_358136076.1">
    <property type="nucleotide sequence ID" value="NZ_JBFALK010000013.1"/>
</dbReference>
<evidence type="ECO:0000256" key="2">
    <source>
        <dbReference type="ARBA" id="ARBA00004401"/>
    </source>
</evidence>
<keyword evidence="7" id="KW-0472">Membrane</keyword>
<evidence type="ECO:0000313" key="10">
    <source>
        <dbReference type="Proteomes" id="UP001551675"/>
    </source>
</evidence>
<evidence type="ECO:0000256" key="5">
    <source>
        <dbReference type="ARBA" id="ARBA00022670"/>
    </source>
</evidence>
<keyword evidence="5 7" id="KW-0645">Protease</keyword>
<keyword evidence="6 7" id="KW-0378">Hydrolase</keyword>
<name>A0ABV3GJ24_MICGL</name>
<evidence type="ECO:0000256" key="6">
    <source>
        <dbReference type="ARBA" id="ARBA00022801"/>
    </source>
</evidence>
<keyword evidence="7" id="KW-0812">Transmembrane</keyword>
<dbReference type="NCBIfam" id="TIGR02227">
    <property type="entry name" value="sigpep_I_bact"/>
    <property type="match status" value="1"/>
</dbReference>
<evidence type="ECO:0000256" key="7">
    <source>
        <dbReference type="RuleBase" id="RU362042"/>
    </source>
</evidence>
<feature type="transmembrane region" description="Helical" evidence="7">
    <location>
        <begin position="27"/>
        <end position="48"/>
    </location>
</feature>
<sequence>MIDSSPIRDGAGFRNAASFADNTTMNYGRILILMALLIAGPVASCGLVDKASGRETYVVQSASMEPTLKKGSRGTARLTRGNYVPNEGDIVVFRAPASWSRSEWKQAGTYISRVIGIPGDSVSCCNSKGQMVVNGHPLVEPYVTTNPASALSFGPVNIGRGRLWIQGDNRNISLDSRAHRGDSEGGTIGVTDVIGVIGTSVVSNQTG</sequence>
<dbReference type="PROSITE" id="PS00501">
    <property type="entry name" value="SPASE_I_1"/>
    <property type="match status" value="1"/>
</dbReference>
<dbReference type="CDD" id="cd06530">
    <property type="entry name" value="S26_SPase_I"/>
    <property type="match status" value="1"/>
</dbReference>
<dbReference type="PROSITE" id="PS00761">
    <property type="entry name" value="SPASE_I_3"/>
    <property type="match status" value="1"/>
</dbReference>
<evidence type="ECO:0000313" key="9">
    <source>
        <dbReference type="EMBL" id="MEV0971640.1"/>
    </source>
</evidence>
<dbReference type="EMBL" id="JBFALK010000013">
    <property type="protein sequence ID" value="MEV0971640.1"/>
    <property type="molecule type" value="Genomic_DNA"/>
</dbReference>
<dbReference type="InterPro" id="IPR019758">
    <property type="entry name" value="Pept_S26A_signal_pept_1_CS"/>
</dbReference>
<dbReference type="PRINTS" id="PR00727">
    <property type="entry name" value="LEADERPTASE"/>
</dbReference>
<dbReference type="PANTHER" id="PTHR43390:SF1">
    <property type="entry name" value="CHLOROPLAST PROCESSING PEPTIDASE"/>
    <property type="match status" value="1"/>
</dbReference>
<dbReference type="InterPro" id="IPR036286">
    <property type="entry name" value="LexA/Signal_pep-like_sf"/>
</dbReference>
<keyword evidence="7" id="KW-1133">Transmembrane helix</keyword>
<evidence type="ECO:0000256" key="1">
    <source>
        <dbReference type="ARBA" id="ARBA00000677"/>
    </source>
</evidence>
<keyword evidence="10" id="KW-1185">Reference proteome</keyword>
<dbReference type="Proteomes" id="UP001551675">
    <property type="component" value="Unassembled WGS sequence"/>
</dbReference>
<gene>
    <name evidence="9" type="primary">lepB</name>
    <name evidence="9" type="ORF">AB0I59_23765</name>
</gene>
<evidence type="ECO:0000259" key="8">
    <source>
        <dbReference type="Pfam" id="PF10502"/>
    </source>
</evidence>